<protein>
    <submittedName>
        <fullName evidence="2">RND superfamily exporter protein</fullName>
    </submittedName>
</protein>
<accession>A0ABV2KGG9</accession>
<name>A0ABV2KGG9_SPOPS</name>
<evidence type="ECO:0000256" key="1">
    <source>
        <dbReference type="SAM" id="Phobius"/>
    </source>
</evidence>
<proteinExistence type="predicted"/>
<feature type="transmembrane region" description="Helical" evidence="1">
    <location>
        <begin position="49"/>
        <end position="67"/>
    </location>
</feature>
<feature type="transmembrane region" description="Helical" evidence="1">
    <location>
        <begin position="26"/>
        <end position="43"/>
    </location>
</feature>
<dbReference type="EMBL" id="JBEPME010000008">
    <property type="protein sequence ID" value="MET3659168.1"/>
    <property type="molecule type" value="Genomic_DNA"/>
</dbReference>
<evidence type="ECO:0000313" key="2">
    <source>
        <dbReference type="EMBL" id="MET3659168.1"/>
    </source>
</evidence>
<organism evidence="2 3">
    <name type="scientific">Sporosarcina psychrophila</name>
    <name type="common">Bacillus psychrophilus</name>
    <dbReference type="NCBI Taxonomy" id="1476"/>
    <lineage>
        <taxon>Bacteria</taxon>
        <taxon>Bacillati</taxon>
        <taxon>Bacillota</taxon>
        <taxon>Bacilli</taxon>
        <taxon>Bacillales</taxon>
        <taxon>Caryophanaceae</taxon>
        <taxon>Sporosarcina</taxon>
    </lineage>
</organism>
<evidence type="ECO:0000313" key="3">
    <source>
        <dbReference type="Proteomes" id="UP001549104"/>
    </source>
</evidence>
<sequence>MYVKFHAKYFQYQKGVCMLNKYQERTVYISIVALAFFLVLSLITHNWGFFLWSILPVFIVLMSTFFTNRDKKENR</sequence>
<keyword evidence="3" id="KW-1185">Reference proteome</keyword>
<gene>
    <name evidence="2" type="ORF">ABIC55_004288</name>
</gene>
<reference evidence="2 3" key="1">
    <citation type="submission" date="2024-06" db="EMBL/GenBank/DDBJ databases">
        <title>Sorghum-associated microbial communities from plants grown in Nebraska, USA.</title>
        <authorList>
            <person name="Schachtman D."/>
        </authorList>
    </citation>
    <scope>NUCLEOTIDE SEQUENCE [LARGE SCALE GENOMIC DNA]</scope>
    <source>
        <strain evidence="2 3">1288</strain>
    </source>
</reference>
<keyword evidence="1" id="KW-0472">Membrane</keyword>
<dbReference type="Proteomes" id="UP001549104">
    <property type="component" value="Unassembled WGS sequence"/>
</dbReference>
<comment type="caution">
    <text evidence="2">The sequence shown here is derived from an EMBL/GenBank/DDBJ whole genome shotgun (WGS) entry which is preliminary data.</text>
</comment>
<keyword evidence="1" id="KW-0812">Transmembrane</keyword>
<keyword evidence="1" id="KW-1133">Transmembrane helix</keyword>